<name>A0A9E6Y1E1_9ACTN</name>
<evidence type="ECO:0000313" key="1">
    <source>
        <dbReference type="EMBL" id="UGS38284.1"/>
    </source>
</evidence>
<dbReference type="CDD" id="cd06587">
    <property type="entry name" value="VOC"/>
    <property type="match status" value="1"/>
</dbReference>
<reference evidence="1" key="1">
    <citation type="journal article" date="2022" name="Int. J. Syst. Evol. Microbiol.">
        <title>Pseudomonas aegrilactucae sp. nov. and Pseudomonas morbosilactucae sp. nov., pathogens causing bacterial rot of lettuce in Japan.</title>
        <authorList>
            <person name="Sawada H."/>
            <person name="Fujikawa T."/>
            <person name="Satou M."/>
        </authorList>
    </citation>
    <scope>NUCLEOTIDE SEQUENCE</scope>
    <source>
        <strain evidence="1">0166_1</strain>
    </source>
</reference>
<dbReference type="AlphaFoldDB" id="A0A9E6Y1E1"/>
<dbReference type="SUPFAM" id="SSF54593">
    <property type="entry name" value="Glyoxalase/Bleomycin resistance protein/Dihydroxybiphenyl dioxygenase"/>
    <property type="match status" value="1"/>
</dbReference>
<evidence type="ECO:0000313" key="2">
    <source>
        <dbReference type="Proteomes" id="UP001162834"/>
    </source>
</evidence>
<dbReference type="EMBL" id="CP087164">
    <property type="protein sequence ID" value="UGS38284.1"/>
    <property type="molecule type" value="Genomic_DNA"/>
</dbReference>
<gene>
    <name evidence="1" type="ORF">DSM104329_04708</name>
</gene>
<dbReference type="InterPro" id="IPR029068">
    <property type="entry name" value="Glyas_Bleomycin-R_OHBP_Dase"/>
</dbReference>
<protein>
    <recommendedName>
        <fullName evidence="3">Glyoxalase</fullName>
    </recommendedName>
</protein>
<keyword evidence="2" id="KW-1185">Reference proteome</keyword>
<sequence>MTMQFDHVAHQVPDIAHAVEWWREMIPATKVLYQDDSWAMIEAGGAKIAFVLPEQHPDHMAWRVSNAELEALAERHAMAIHSHRDGSRSFYLEAPGQQPIELIAYPEAE</sequence>
<evidence type="ECO:0008006" key="3">
    <source>
        <dbReference type="Google" id="ProtNLM"/>
    </source>
</evidence>
<dbReference type="Gene3D" id="3.10.180.10">
    <property type="entry name" value="2,3-Dihydroxybiphenyl 1,2-Dioxygenase, domain 1"/>
    <property type="match status" value="1"/>
</dbReference>
<dbReference type="Proteomes" id="UP001162834">
    <property type="component" value="Chromosome"/>
</dbReference>
<accession>A0A9E6Y1E1</accession>
<proteinExistence type="predicted"/>
<dbReference type="KEGG" id="sbae:DSM104329_04708"/>
<organism evidence="1 2">
    <name type="scientific">Capillimicrobium parvum</name>
    <dbReference type="NCBI Taxonomy" id="2884022"/>
    <lineage>
        <taxon>Bacteria</taxon>
        <taxon>Bacillati</taxon>
        <taxon>Actinomycetota</taxon>
        <taxon>Thermoleophilia</taxon>
        <taxon>Solirubrobacterales</taxon>
        <taxon>Capillimicrobiaceae</taxon>
        <taxon>Capillimicrobium</taxon>
    </lineage>
</organism>
<dbReference type="RefSeq" id="WP_259312309.1">
    <property type="nucleotide sequence ID" value="NZ_CP087164.1"/>
</dbReference>